<dbReference type="Pfam" id="PF11112">
    <property type="entry name" value="PyocinActivator"/>
    <property type="match status" value="1"/>
</dbReference>
<comment type="caution">
    <text evidence="1">The sequence shown here is derived from an EMBL/GenBank/DDBJ whole genome shotgun (WGS) entry which is preliminary data.</text>
</comment>
<name>A0A7Y3YS01_9VIBR</name>
<accession>A0A7Y3YS01</accession>
<dbReference type="EMBL" id="VTXW01000025">
    <property type="protein sequence ID" value="NOH35639.1"/>
    <property type="molecule type" value="Genomic_DNA"/>
</dbReference>
<evidence type="ECO:0008006" key="3">
    <source>
        <dbReference type="Google" id="ProtNLM"/>
    </source>
</evidence>
<proteinExistence type="predicted"/>
<dbReference type="InterPro" id="IPR020518">
    <property type="entry name" value="Tscrpt_reg_PrtN"/>
</dbReference>
<organism evidence="1 2">
    <name type="scientific">Vibrio chagasii</name>
    <dbReference type="NCBI Taxonomy" id="170679"/>
    <lineage>
        <taxon>Bacteria</taxon>
        <taxon>Pseudomonadati</taxon>
        <taxon>Pseudomonadota</taxon>
        <taxon>Gammaproteobacteria</taxon>
        <taxon>Vibrionales</taxon>
        <taxon>Vibrionaceae</taxon>
        <taxon>Vibrio</taxon>
    </lineage>
</organism>
<reference evidence="1 2" key="1">
    <citation type="submission" date="2019-09" db="EMBL/GenBank/DDBJ databases">
        <title>Draft genome sequencing and comparative genomics of hatchery-associated Vibrios.</title>
        <authorList>
            <person name="Kehlet-Delgado H."/>
            <person name="Mueller R.S."/>
        </authorList>
    </citation>
    <scope>NUCLEOTIDE SEQUENCE [LARGE SCALE GENOMIC DNA]</scope>
    <source>
        <strain evidence="1 2">00-90-10</strain>
    </source>
</reference>
<dbReference type="Proteomes" id="UP000525336">
    <property type="component" value="Unassembled WGS sequence"/>
</dbReference>
<gene>
    <name evidence="1" type="ORF">F0245_20135</name>
</gene>
<evidence type="ECO:0000313" key="2">
    <source>
        <dbReference type="Proteomes" id="UP000525336"/>
    </source>
</evidence>
<evidence type="ECO:0000313" key="1">
    <source>
        <dbReference type="EMBL" id="NOH35639.1"/>
    </source>
</evidence>
<sequence length="117" mass="12910">MKTEFGLLAAFGDSIIPVSDICESFFNCKKQTAYQQIKAYTFPIPAFRLVDSNKNDYFVAAEDLASYIEGKLDESEGELGQWLAYFCLTLPNFAYFGGASCGEGNSQISSLDTNQNV</sequence>
<protein>
    <recommendedName>
        <fullName evidence="3">Pyocin activator protein PrtN</fullName>
    </recommendedName>
</protein>
<dbReference type="GO" id="GO:0006355">
    <property type="term" value="P:regulation of DNA-templated transcription"/>
    <property type="evidence" value="ECO:0007669"/>
    <property type="project" value="InterPro"/>
</dbReference>
<dbReference type="RefSeq" id="WP_171368989.1">
    <property type="nucleotide sequence ID" value="NZ_VTXW01000025.1"/>
</dbReference>
<dbReference type="AlphaFoldDB" id="A0A7Y3YS01"/>